<evidence type="ECO:0008006" key="4">
    <source>
        <dbReference type="Google" id="ProtNLM"/>
    </source>
</evidence>
<evidence type="ECO:0000313" key="3">
    <source>
        <dbReference type="Proteomes" id="UP001597417"/>
    </source>
</evidence>
<organism evidence="2 3">
    <name type="scientific">Amycolatopsis pigmentata</name>
    <dbReference type="NCBI Taxonomy" id="450801"/>
    <lineage>
        <taxon>Bacteria</taxon>
        <taxon>Bacillati</taxon>
        <taxon>Actinomycetota</taxon>
        <taxon>Actinomycetes</taxon>
        <taxon>Pseudonocardiales</taxon>
        <taxon>Pseudonocardiaceae</taxon>
        <taxon>Amycolatopsis</taxon>
    </lineage>
</organism>
<comment type="caution">
    <text evidence="2">The sequence shown here is derived from an EMBL/GenBank/DDBJ whole genome shotgun (WGS) entry which is preliminary data.</text>
</comment>
<accession>A0ABW5FJ35</accession>
<dbReference type="EMBL" id="JBHUKR010000003">
    <property type="protein sequence ID" value="MFD2414998.1"/>
    <property type="molecule type" value="Genomic_DNA"/>
</dbReference>
<dbReference type="Proteomes" id="UP001597417">
    <property type="component" value="Unassembled WGS sequence"/>
</dbReference>
<gene>
    <name evidence="2" type="ORF">ACFSXZ_01530</name>
</gene>
<evidence type="ECO:0000256" key="1">
    <source>
        <dbReference type="SAM" id="MobiDB-lite"/>
    </source>
</evidence>
<keyword evidence="3" id="KW-1185">Reference proteome</keyword>
<proteinExistence type="predicted"/>
<name>A0ABW5FJ35_9PSEU</name>
<reference evidence="3" key="1">
    <citation type="journal article" date="2019" name="Int. J. Syst. Evol. Microbiol.">
        <title>The Global Catalogue of Microorganisms (GCM) 10K type strain sequencing project: providing services to taxonomists for standard genome sequencing and annotation.</title>
        <authorList>
            <consortium name="The Broad Institute Genomics Platform"/>
            <consortium name="The Broad Institute Genome Sequencing Center for Infectious Disease"/>
            <person name="Wu L."/>
            <person name="Ma J."/>
        </authorList>
    </citation>
    <scope>NUCLEOTIDE SEQUENCE [LARGE SCALE GENOMIC DNA]</scope>
    <source>
        <strain evidence="3">CGMCC 4.7645</strain>
    </source>
</reference>
<sequence>MSNDPDTSIASSSGLTPKQRRLRARLAAHASWAKTPDRVARTSRGTQAFLERFERQVDPERKLPPEVRREMAIHARTAYMLQLAQRSAAARRRKPRRYNNDGD</sequence>
<dbReference type="RefSeq" id="WP_378260402.1">
    <property type="nucleotide sequence ID" value="NZ_JBHUKR010000003.1"/>
</dbReference>
<feature type="region of interest" description="Disordered" evidence="1">
    <location>
        <begin position="1"/>
        <end position="23"/>
    </location>
</feature>
<feature type="compositionally biased region" description="Polar residues" evidence="1">
    <location>
        <begin position="1"/>
        <end position="16"/>
    </location>
</feature>
<protein>
    <recommendedName>
        <fullName evidence="4">DUF3263 domain-containing protein</fullName>
    </recommendedName>
</protein>
<evidence type="ECO:0000313" key="2">
    <source>
        <dbReference type="EMBL" id="MFD2414998.1"/>
    </source>
</evidence>